<feature type="domain" description="PLD phosphodiesterase" evidence="9">
    <location>
        <begin position="583"/>
        <end position="613"/>
    </location>
</feature>
<organism evidence="10 11">
    <name type="scientific">Orbus sasakiae</name>
    <dbReference type="NCBI Taxonomy" id="1078475"/>
    <lineage>
        <taxon>Bacteria</taxon>
        <taxon>Pseudomonadati</taxon>
        <taxon>Pseudomonadota</taxon>
        <taxon>Gammaproteobacteria</taxon>
        <taxon>Orbales</taxon>
        <taxon>Orbaceae</taxon>
        <taxon>Orbus</taxon>
    </lineage>
</organism>
<evidence type="ECO:0000256" key="4">
    <source>
        <dbReference type="ARBA" id="ARBA00022777"/>
    </source>
</evidence>
<keyword evidence="4 7" id="KW-0418">Kinase</keyword>
<comment type="caution">
    <text evidence="10">The sequence shown here is derived from an EMBL/GenBank/DDBJ whole genome shotgun (WGS) entry which is preliminary data.</text>
</comment>
<keyword evidence="1 7" id="KW-0597">Phosphoprotein</keyword>
<feature type="binding site" evidence="7">
    <location>
        <position position="464"/>
    </location>
    <ligand>
        <name>ATP</name>
        <dbReference type="ChEBI" id="CHEBI:30616"/>
    </ligand>
</feature>
<comment type="function">
    <text evidence="7 8">Catalyzes the reversible transfer of the terminal phosphate of ATP to form a long-chain polyphosphate (polyP).</text>
</comment>
<dbReference type="Pfam" id="PF17941">
    <property type="entry name" value="PP_kinase_C_1"/>
    <property type="match status" value="1"/>
</dbReference>
<dbReference type="InterPro" id="IPR024953">
    <property type="entry name" value="PP_kinase_middle"/>
</dbReference>
<dbReference type="NCBIfam" id="TIGR03705">
    <property type="entry name" value="poly_P_kin"/>
    <property type="match status" value="1"/>
</dbReference>
<comment type="similarity">
    <text evidence="7 8">Belongs to the polyphosphate kinase 1 (PPK1) family.</text>
</comment>
<dbReference type="InterPro" id="IPR025198">
    <property type="entry name" value="PPK_N_dom"/>
</dbReference>
<dbReference type="GO" id="GO:0016301">
    <property type="term" value="F:kinase activity"/>
    <property type="evidence" value="ECO:0007669"/>
    <property type="project" value="UniProtKB-KW"/>
</dbReference>
<comment type="catalytic activity">
    <reaction evidence="7 8">
        <text>[phosphate](n) + ATP = [phosphate](n+1) + ADP</text>
        <dbReference type="Rhea" id="RHEA:19573"/>
        <dbReference type="Rhea" id="RHEA-COMP:9859"/>
        <dbReference type="Rhea" id="RHEA-COMP:14280"/>
        <dbReference type="ChEBI" id="CHEBI:16838"/>
        <dbReference type="ChEBI" id="CHEBI:30616"/>
        <dbReference type="ChEBI" id="CHEBI:456216"/>
        <dbReference type="EC" id="2.7.4.1"/>
    </reaction>
</comment>
<evidence type="ECO:0000256" key="2">
    <source>
        <dbReference type="ARBA" id="ARBA00022679"/>
    </source>
</evidence>
<evidence type="ECO:0000313" key="11">
    <source>
        <dbReference type="Proteomes" id="UP001500171"/>
    </source>
</evidence>
<sequence length="689" mass="80186">MSTENRYFQKELSWLSFNERVLQEAADKSNPLIERVRFLGIYSNNLDEFYKVQFANLKRDVLIEQEQGNGSNAKSILRQVHQKVIQTDLKFDTLYNELLLEMARNQIFLINERQLTSLQEDWIKKYYKQNLRQYITPILLDSHTDLIQILKDDHSYLAVEIINNNDTKYAILELPTEKVSRFVLLPSDTASKNKSIIFLDNILRFCLPDIFKIFFDVTEFNAYSIKINRDAEYELSSELDSLLELMSQGLKQRLTAQPVRFIYQKDMPKALLELLLSKLKLTESDAMTGGRYPNFKDLMGFPGIGSPNLLNKVLPNLTYNRFKQFRNAFDAIKDKDILLYYPYYSFSHVLEIMRQASFDPSVTHIRINIYRVAKDSRFVQAAINAANNGKKVTVVVELQARFDEEINIRWAKKLIGSGVKVIYSQPKLKIHAKLFLIERKENDQIVRYAHIGSGNFNEKTAKIYTDFSLLTADPMITEEVRKVFNFIENPFKPVTFNYLLVSPQNTRIRFMELIQREIKHAKAGKPAGIYLKLNAITDKEMIDKLYEASSAGVKIRMVVRGMCVLIPQVPNLSENIIVTSVVDRFLEHARVYIFENNGLKDTYISSADWMPRNIDNRVEVGVKILDPSLQKIIQDIFMIQASDNVKARIIDKDLQNNYIQRGNKKKIRAQIAIYDYLNRLENKPKTEDY</sequence>
<gene>
    <name evidence="10" type="primary">ppk1</name>
    <name evidence="7" type="synonym">ppk</name>
    <name evidence="10" type="ORF">GCM10023211_09160</name>
</gene>
<dbReference type="EC" id="2.7.4.1" evidence="7 8"/>
<dbReference type="InterPro" id="IPR025200">
    <property type="entry name" value="PPK_C_dom2"/>
</dbReference>
<feature type="binding site" evidence="7">
    <location>
        <position position="371"/>
    </location>
    <ligand>
        <name>Mg(2+)</name>
        <dbReference type="ChEBI" id="CHEBI:18420"/>
    </ligand>
</feature>
<dbReference type="PROSITE" id="PS50035">
    <property type="entry name" value="PLD"/>
    <property type="match status" value="2"/>
</dbReference>
<dbReference type="Gene3D" id="3.30.1840.10">
    <property type="entry name" value="Polyphosphate kinase middle domain"/>
    <property type="match status" value="1"/>
</dbReference>
<feature type="binding site" evidence="7">
    <location>
        <position position="45"/>
    </location>
    <ligand>
        <name>ATP</name>
        <dbReference type="ChEBI" id="CHEBI:30616"/>
    </ligand>
</feature>
<dbReference type="InterPro" id="IPR036830">
    <property type="entry name" value="PP_kinase_middle_dom_sf"/>
</dbReference>
<dbReference type="InterPro" id="IPR041108">
    <property type="entry name" value="PP_kinase_C_1"/>
</dbReference>
<name>A0ABP9N4T1_9GAMM</name>
<dbReference type="HAMAP" id="MF_00347">
    <property type="entry name" value="Polyphosphate_kinase"/>
    <property type="match status" value="1"/>
</dbReference>
<dbReference type="Pfam" id="PF13090">
    <property type="entry name" value="PP_kinase_C"/>
    <property type="match status" value="1"/>
</dbReference>
<dbReference type="Pfam" id="PF02503">
    <property type="entry name" value="PP_kinase"/>
    <property type="match status" value="1"/>
</dbReference>
<dbReference type="PANTHER" id="PTHR30218:SF0">
    <property type="entry name" value="POLYPHOSPHATE KINASE"/>
    <property type="match status" value="1"/>
</dbReference>
<dbReference type="NCBIfam" id="NF003917">
    <property type="entry name" value="PRK05443.1-1"/>
    <property type="match status" value="1"/>
</dbReference>
<dbReference type="Gene3D" id="3.30.870.10">
    <property type="entry name" value="Endonuclease Chain A"/>
    <property type="match status" value="2"/>
</dbReference>
<dbReference type="EMBL" id="BAABHY010000001">
    <property type="protein sequence ID" value="GAA5107745.1"/>
    <property type="molecule type" value="Genomic_DNA"/>
</dbReference>
<dbReference type="SUPFAM" id="SSF140356">
    <property type="entry name" value="PPK N-terminal domain-like"/>
    <property type="match status" value="1"/>
</dbReference>
<keyword evidence="3 7" id="KW-0547">Nucleotide-binding</keyword>
<comment type="PTM">
    <text evidence="7 8">An intermediate of this reaction is the autophosphorylated ppk in which a phosphate is covalently linked to a histidine residue through a N-P bond.</text>
</comment>
<keyword evidence="5 7" id="KW-0067">ATP-binding</keyword>
<dbReference type="Proteomes" id="UP001500171">
    <property type="component" value="Unassembled WGS sequence"/>
</dbReference>
<feature type="binding site" evidence="7">
    <location>
        <position position="588"/>
    </location>
    <ligand>
        <name>ATP</name>
        <dbReference type="ChEBI" id="CHEBI:30616"/>
    </ligand>
</feature>
<evidence type="ECO:0000256" key="3">
    <source>
        <dbReference type="ARBA" id="ARBA00022741"/>
    </source>
</evidence>
<feature type="binding site" evidence="7">
    <location>
        <position position="401"/>
    </location>
    <ligand>
        <name>Mg(2+)</name>
        <dbReference type="ChEBI" id="CHEBI:18420"/>
    </ligand>
</feature>
<keyword evidence="11" id="KW-1185">Reference proteome</keyword>
<evidence type="ECO:0000256" key="8">
    <source>
        <dbReference type="RuleBase" id="RU003800"/>
    </source>
</evidence>
<evidence type="ECO:0000256" key="6">
    <source>
        <dbReference type="ARBA" id="ARBA00022842"/>
    </source>
</evidence>
<evidence type="ECO:0000256" key="7">
    <source>
        <dbReference type="HAMAP-Rule" id="MF_00347"/>
    </source>
</evidence>
<dbReference type="InterPro" id="IPR001736">
    <property type="entry name" value="PLipase_D/transphosphatidylase"/>
</dbReference>
<dbReference type="CDD" id="cd09164">
    <property type="entry name" value="PLDc_EcPPK1_C1_like"/>
    <property type="match status" value="1"/>
</dbReference>
<evidence type="ECO:0000259" key="9">
    <source>
        <dbReference type="PROSITE" id="PS50035"/>
    </source>
</evidence>
<dbReference type="SUPFAM" id="SSF143724">
    <property type="entry name" value="PHP14-like"/>
    <property type="match status" value="1"/>
</dbReference>
<feature type="binding site" evidence="7">
    <location>
        <position position="560"/>
    </location>
    <ligand>
        <name>ATP</name>
        <dbReference type="ChEBI" id="CHEBI:30616"/>
    </ligand>
</feature>
<dbReference type="InterPro" id="IPR003414">
    <property type="entry name" value="PP_kinase"/>
</dbReference>
<reference evidence="11" key="1">
    <citation type="journal article" date="2019" name="Int. J. Syst. Evol. Microbiol.">
        <title>The Global Catalogue of Microorganisms (GCM) 10K type strain sequencing project: providing services to taxonomists for standard genome sequencing and annotation.</title>
        <authorList>
            <consortium name="The Broad Institute Genomics Platform"/>
            <consortium name="The Broad Institute Genome Sequencing Center for Infectious Disease"/>
            <person name="Wu L."/>
            <person name="Ma J."/>
        </authorList>
    </citation>
    <scope>NUCLEOTIDE SEQUENCE [LARGE SCALE GENOMIC DNA]</scope>
    <source>
        <strain evidence="11">JCM 18050</strain>
    </source>
</reference>
<dbReference type="Pfam" id="PF13089">
    <property type="entry name" value="PP_kinase_N"/>
    <property type="match status" value="1"/>
</dbReference>
<feature type="domain" description="PLD phosphodiesterase" evidence="9">
    <location>
        <begin position="426"/>
        <end position="460"/>
    </location>
</feature>
<evidence type="ECO:0000256" key="1">
    <source>
        <dbReference type="ARBA" id="ARBA00022553"/>
    </source>
</evidence>
<dbReference type="RefSeq" id="WP_345489285.1">
    <property type="nucleotide sequence ID" value="NZ_BAABHY010000001.1"/>
</dbReference>
<evidence type="ECO:0000256" key="5">
    <source>
        <dbReference type="ARBA" id="ARBA00022840"/>
    </source>
</evidence>
<accession>A0ABP9N4T1</accession>
<keyword evidence="7" id="KW-0479">Metal-binding</keyword>
<keyword evidence="6 7" id="KW-0460">Magnesium</keyword>
<proteinExistence type="inferred from homology"/>
<dbReference type="PANTHER" id="PTHR30218">
    <property type="entry name" value="POLYPHOSPHATE KINASE"/>
    <property type="match status" value="1"/>
</dbReference>
<evidence type="ECO:0000313" key="10">
    <source>
        <dbReference type="EMBL" id="GAA5107745.1"/>
    </source>
</evidence>
<comment type="cofactor">
    <cofactor evidence="7">
        <name>Mg(2+)</name>
        <dbReference type="ChEBI" id="CHEBI:18420"/>
    </cofactor>
</comment>
<dbReference type="Gene3D" id="1.20.58.310">
    <property type="entry name" value="Polyphosphate kinase N-terminal domain"/>
    <property type="match status" value="1"/>
</dbReference>
<keyword evidence="2 7" id="KW-0808">Transferase</keyword>
<feature type="active site" description="Phosphohistidine intermediate" evidence="7">
    <location>
        <position position="431"/>
    </location>
</feature>
<dbReference type="PIRSF" id="PIRSF015589">
    <property type="entry name" value="PP_kinase"/>
    <property type="match status" value="1"/>
</dbReference>
<dbReference type="SUPFAM" id="SSF56024">
    <property type="entry name" value="Phospholipase D/nuclease"/>
    <property type="match status" value="2"/>
</dbReference>
<dbReference type="InterPro" id="IPR036832">
    <property type="entry name" value="PPK_N_dom_sf"/>
</dbReference>
<dbReference type="CDD" id="cd09167">
    <property type="entry name" value="PLDc_EcPPK1_C2_like"/>
    <property type="match status" value="1"/>
</dbReference>
<protein>
    <recommendedName>
        <fullName evidence="7 8">Polyphosphate kinase</fullName>
        <ecNumber evidence="7 8">2.7.4.1</ecNumber>
    </recommendedName>
    <alternativeName>
        <fullName evidence="7">ATP-polyphosphate phosphotransferase</fullName>
    </alternativeName>
    <alternativeName>
        <fullName evidence="7">Polyphosphoric acid kinase</fullName>
    </alternativeName>
</protein>